<dbReference type="EMBL" id="LYMM01000001">
    <property type="protein sequence ID" value="PNU06632.1"/>
    <property type="molecule type" value="Genomic_DNA"/>
</dbReference>
<dbReference type="Pfam" id="PF14534">
    <property type="entry name" value="DUF4440"/>
    <property type="match status" value="1"/>
</dbReference>
<sequence>MKRTMIGLALSAGLVTGIAPTTLNAQSVAEIEAARTEIWALERAIYAGRARGDLSSYADNLAKGYLAWPPVSTKPLGTTTLKASAASTHTSQEKLEMTFVDFSMNGNTAVIYYNTHRTRRADGTPCDDHFDTTHTWLREDGKWHVFAGMARITPGTAAR</sequence>
<proteinExistence type="predicted"/>
<dbReference type="OrthoDB" id="7506768at2"/>
<dbReference type="RefSeq" id="WP_103093914.1">
    <property type="nucleotide sequence ID" value="NZ_LYMM01000001.1"/>
</dbReference>
<evidence type="ECO:0000313" key="3">
    <source>
        <dbReference type="EMBL" id="PNU06632.1"/>
    </source>
</evidence>
<dbReference type="SUPFAM" id="SSF54427">
    <property type="entry name" value="NTF2-like"/>
    <property type="match status" value="1"/>
</dbReference>
<keyword evidence="1" id="KW-0732">Signal</keyword>
<organism evidence="3 4">
    <name type="scientific">Novosphingobium guangzhouense</name>
    <dbReference type="NCBI Taxonomy" id="1850347"/>
    <lineage>
        <taxon>Bacteria</taxon>
        <taxon>Pseudomonadati</taxon>
        <taxon>Pseudomonadota</taxon>
        <taxon>Alphaproteobacteria</taxon>
        <taxon>Sphingomonadales</taxon>
        <taxon>Sphingomonadaceae</taxon>
        <taxon>Novosphingobium</taxon>
    </lineage>
</organism>
<gene>
    <name evidence="3" type="ORF">A8V01_00050</name>
</gene>
<dbReference type="Gene3D" id="3.10.450.50">
    <property type="match status" value="1"/>
</dbReference>
<dbReference type="Proteomes" id="UP000236327">
    <property type="component" value="Unassembled WGS sequence"/>
</dbReference>
<feature type="domain" description="DUF4440" evidence="2">
    <location>
        <begin position="38"/>
        <end position="144"/>
    </location>
</feature>
<evidence type="ECO:0000313" key="4">
    <source>
        <dbReference type="Proteomes" id="UP000236327"/>
    </source>
</evidence>
<dbReference type="InterPro" id="IPR032710">
    <property type="entry name" value="NTF2-like_dom_sf"/>
</dbReference>
<keyword evidence="4" id="KW-1185">Reference proteome</keyword>
<feature type="chain" id="PRO_5014433928" description="DUF4440 domain-containing protein" evidence="1">
    <location>
        <begin position="26"/>
        <end position="159"/>
    </location>
</feature>
<dbReference type="AlphaFoldDB" id="A0A2K2G6H9"/>
<evidence type="ECO:0000259" key="2">
    <source>
        <dbReference type="Pfam" id="PF14534"/>
    </source>
</evidence>
<comment type="caution">
    <text evidence="3">The sequence shown here is derived from an EMBL/GenBank/DDBJ whole genome shotgun (WGS) entry which is preliminary data.</text>
</comment>
<feature type="signal peptide" evidence="1">
    <location>
        <begin position="1"/>
        <end position="25"/>
    </location>
</feature>
<evidence type="ECO:0000256" key="1">
    <source>
        <dbReference type="SAM" id="SignalP"/>
    </source>
</evidence>
<name>A0A2K2G6H9_9SPHN</name>
<protein>
    <recommendedName>
        <fullName evidence="2">DUF4440 domain-containing protein</fullName>
    </recommendedName>
</protein>
<reference evidence="3 4" key="1">
    <citation type="submission" date="2016-05" db="EMBL/GenBank/DDBJ databases">
        <title>Complete genome sequence of Novosphingobium guangzhouense SA925(T).</title>
        <authorList>
            <person name="Sha S."/>
        </authorList>
    </citation>
    <scope>NUCLEOTIDE SEQUENCE [LARGE SCALE GENOMIC DNA]</scope>
    <source>
        <strain evidence="3 4">SA925</strain>
    </source>
</reference>
<accession>A0A2K2G6H9</accession>
<dbReference type="InterPro" id="IPR027843">
    <property type="entry name" value="DUF4440"/>
</dbReference>